<keyword evidence="3" id="KW-1185">Reference proteome</keyword>
<feature type="compositionally biased region" description="Basic and acidic residues" evidence="1">
    <location>
        <begin position="188"/>
        <end position="200"/>
    </location>
</feature>
<evidence type="ECO:0000256" key="1">
    <source>
        <dbReference type="SAM" id="MobiDB-lite"/>
    </source>
</evidence>
<reference evidence="2 3" key="1">
    <citation type="submission" date="2019-04" db="EMBL/GenBank/DDBJ databases">
        <title>Friends and foes A comparative genomics study of 23 Aspergillus species from section Flavi.</title>
        <authorList>
            <consortium name="DOE Joint Genome Institute"/>
            <person name="Kjaerbolling I."/>
            <person name="Vesth T."/>
            <person name="Frisvad J.C."/>
            <person name="Nybo J.L."/>
            <person name="Theobald S."/>
            <person name="Kildgaard S."/>
            <person name="Isbrandt T."/>
            <person name="Kuo A."/>
            <person name="Sato A."/>
            <person name="Lyhne E.K."/>
            <person name="Kogle M.E."/>
            <person name="Wiebenga A."/>
            <person name="Kun R.S."/>
            <person name="Lubbers R.J."/>
            <person name="Makela M.R."/>
            <person name="Barry K."/>
            <person name="Chovatia M."/>
            <person name="Clum A."/>
            <person name="Daum C."/>
            <person name="Haridas S."/>
            <person name="He G."/>
            <person name="LaButti K."/>
            <person name="Lipzen A."/>
            <person name="Mondo S."/>
            <person name="Riley R."/>
            <person name="Salamov A."/>
            <person name="Simmons B.A."/>
            <person name="Magnuson J.K."/>
            <person name="Henrissat B."/>
            <person name="Mortensen U.H."/>
            <person name="Larsen T.O."/>
            <person name="Devries R.P."/>
            <person name="Grigoriev I.V."/>
            <person name="Machida M."/>
            <person name="Baker S.E."/>
            <person name="Andersen M.R."/>
        </authorList>
    </citation>
    <scope>NUCLEOTIDE SEQUENCE [LARGE SCALE GENOMIC DNA]</scope>
    <source>
        <strain evidence="2 3">CBS 117625</strain>
    </source>
</reference>
<sequence>MPHVSDPSVASEIQTICCLMEKLLEREDGLRQELEELKFRIEDQFSHKQACDHCADLRTVIARLEDKILHQEFTVSSLVECQWLLDRDLTLERQKVGGLESRLADQYLVNESLLRAVTQVESNRSSWDIQHVLLENERQRESISTLRSALDVKDITIQCLRMALQDISPDGCGTNNGNILQSELEFPSPRDDILTNESRHGSSTPRPYQYQRVSHGE</sequence>
<dbReference type="OrthoDB" id="4426943at2759"/>
<organism evidence="2 3">
    <name type="scientific">Aspergillus pseudotamarii</name>
    <dbReference type="NCBI Taxonomy" id="132259"/>
    <lineage>
        <taxon>Eukaryota</taxon>
        <taxon>Fungi</taxon>
        <taxon>Dikarya</taxon>
        <taxon>Ascomycota</taxon>
        <taxon>Pezizomycotina</taxon>
        <taxon>Eurotiomycetes</taxon>
        <taxon>Eurotiomycetidae</taxon>
        <taxon>Eurotiales</taxon>
        <taxon>Aspergillaceae</taxon>
        <taxon>Aspergillus</taxon>
        <taxon>Aspergillus subgen. Circumdati</taxon>
    </lineage>
</organism>
<feature type="region of interest" description="Disordered" evidence="1">
    <location>
        <begin position="178"/>
        <end position="217"/>
    </location>
</feature>
<accession>A0A5N6T0Y1</accession>
<evidence type="ECO:0000313" key="2">
    <source>
        <dbReference type="EMBL" id="KAE8139284.1"/>
    </source>
</evidence>
<evidence type="ECO:0000313" key="3">
    <source>
        <dbReference type="Proteomes" id="UP000325672"/>
    </source>
</evidence>
<proteinExistence type="predicted"/>
<dbReference type="AlphaFoldDB" id="A0A5N6T0Y1"/>
<dbReference type="RefSeq" id="XP_031915347.1">
    <property type="nucleotide sequence ID" value="XM_032059550.1"/>
</dbReference>
<name>A0A5N6T0Y1_ASPPS</name>
<dbReference type="Proteomes" id="UP000325672">
    <property type="component" value="Unassembled WGS sequence"/>
</dbReference>
<dbReference type="EMBL" id="ML743567">
    <property type="protein sequence ID" value="KAE8139284.1"/>
    <property type="molecule type" value="Genomic_DNA"/>
</dbReference>
<dbReference type="GeneID" id="43643760"/>
<protein>
    <submittedName>
        <fullName evidence="2">Uncharacterized protein</fullName>
    </submittedName>
</protein>
<gene>
    <name evidence="2" type="ORF">BDV38DRAFT_281442</name>
</gene>